<proteinExistence type="predicted"/>
<evidence type="ECO:0000313" key="1">
    <source>
        <dbReference type="EMBL" id="CAI5455853.1"/>
    </source>
</evidence>
<name>A0A9P1J2S4_9PELO</name>
<organism evidence="1 2">
    <name type="scientific">Caenorhabditis angaria</name>
    <dbReference type="NCBI Taxonomy" id="860376"/>
    <lineage>
        <taxon>Eukaryota</taxon>
        <taxon>Metazoa</taxon>
        <taxon>Ecdysozoa</taxon>
        <taxon>Nematoda</taxon>
        <taxon>Chromadorea</taxon>
        <taxon>Rhabditida</taxon>
        <taxon>Rhabditina</taxon>
        <taxon>Rhabditomorpha</taxon>
        <taxon>Rhabditoidea</taxon>
        <taxon>Rhabditidae</taxon>
        <taxon>Peloderinae</taxon>
        <taxon>Caenorhabditis</taxon>
    </lineage>
</organism>
<keyword evidence="2" id="KW-1185">Reference proteome</keyword>
<dbReference type="EMBL" id="CANHGI010000006">
    <property type="protein sequence ID" value="CAI5455853.1"/>
    <property type="molecule type" value="Genomic_DNA"/>
</dbReference>
<dbReference type="AlphaFoldDB" id="A0A9P1J2S4"/>
<gene>
    <name evidence="1" type="ORF">CAMP_LOCUS18490</name>
</gene>
<protein>
    <submittedName>
        <fullName evidence="1">Uncharacterized protein</fullName>
    </submittedName>
</protein>
<dbReference type="Proteomes" id="UP001152747">
    <property type="component" value="Unassembled WGS sequence"/>
</dbReference>
<sequence>MIKKGGWNMKKMKIFGVERGRYRIVLSQTWKKMLNLMNIIWIPKKCIETLKDFIGVKISKLNLNFS</sequence>
<accession>A0A9P1J2S4</accession>
<comment type="caution">
    <text evidence="1">The sequence shown here is derived from an EMBL/GenBank/DDBJ whole genome shotgun (WGS) entry which is preliminary data.</text>
</comment>
<evidence type="ECO:0000313" key="2">
    <source>
        <dbReference type="Proteomes" id="UP001152747"/>
    </source>
</evidence>
<reference evidence="1" key="1">
    <citation type="submission" date="2022-11" db="EMBL/GenBank/DDBJ databases">
        <authorList>
            <person name="Kikuchi T."/>
        </authorList>
    </citation>
    <scope>NUCLEOTIDE SEQUENCE</scope>
    <source>
        <strain evidence="1">PS1010</strain>
    </source>
</reference>